<keyword evidence="5 8" id="KW-0472">Membrane</keyword>
<reference evidence="9 10" key="1">
    <citation type="submission" date="2018-10" db="EMBL/GenBank/DDBJ databases">
        <title>A high-quality apple genome assembly.</title>
        <authorList>
            <person name="Hu J."/>
        </authorList>
    </citation>
    <scope>NUCLEOTIDE SEQUENCE [LARGE SCALE GENOMIC DNA]</scope>
    <source>
        <strain evidence="10">cv. HFTH1</strain>
        <tissue evidence="9">Young leaf</tissue>
    </source>
</reference>
<evidence type="ECO:0000256" key="6">
    <source>
        <dbReference type="ARBA" id="ARBA00023170"/>
    </source>
</evidence>
<evidence type="ECO:0000256" key="5">
    <source>
        <dbReference type="ARBA" id="ARBA00023136"/>
    </source>
</evidence>
<dbReference type="PANTHER" id="PTHR48063:SF112">
    <property type="entry name" value="RECEPTOR LIKE PROTEIN 30-LIKE"/>
    <property type="match status" value="1"/>
</dbReference>
<keyword evidence="4 8" id="KW-1133">Transmembrane helix</keyword>
<evidence type="ECO:0000256" key="1">
    <source>
        <dbReference type="ARBA" id="ARBA00004479"/>
    </source>
</evidence>
<keyword evidence="6" id="KW-0675">Receptor</keyword>
<feature type="transmembrane region" description="Helical" evidence="8">
    <location>
        <begin position="290"/>
        <end position="313"/>
    </location>
</feature>
<protein>
    <recommendedName>
        <fullName evidence="11">Leucine-rich repeat-containing N-terminal plant-type domain-containing protein</fullName>
    </recommendedName>
</protein>
<keyword evidence="10" id="KW-1185">Reference proteome</keyword>
<dbReference type="InterPro" id="IPR032675">
    <property type="entry name" value="LRR_dom_sf"/>
</dbReference>
<evidence type="ECO:0000313" key="9">
    <source>
        <dbReference type="EMBL" id="RXH92043.1"/>
    </source>
</evidence>
<keyword evidence="7" id="KW-0325">Glycoprotein</keyword>
<organism evidence="9 10">
    <name type="scientific">Malus domestica</name>
    <name type="common">Apple</name>
    <name type="synonym">Pyrus malus</name>
    <dbReference type="NCBI Taxonomy" id="3750"/>
    <lineage>
        <taxon>Eukaryota</taxon>
        <taxon>Viridiplantae</taxon>
        <taxon>Streptophyta</taxon>
        <taxon>Embryophyta</taxon>
        <taxon>Tracheophyta</taxon>
        <taxon>Spermatophyta</taxon>
        <taxon>Magnoliopsida</taxon>
        <taxon>eudicotyledons</taxon>
        <taxon>Gunneridae</taxon>
        <taxon>Pentapetalae</taxon>
        <taxon>rosids</taxon>
        <taxon>fabids</taxon>
        <taxon>Rosales</taxon>
        <taxon>Rosaceae</taxon>
        <taxon>Amygdaloideae</taxon>
        <taxon>Maleae</taxon>
        <taxon>Malus</taxon>
    </lineage>
</organism>
<proteinExistence type="predicted"/>
<dbReference type="GO" id="GO:0016020">
    <property type="term" value="C:membrane"/>
    <property type="evidence" value="ECO:0007669"/>
    <property type="project" value="UniProtKB-SubCell"/>
</dbReference>
<gene>
    <name evidence="9" type="ORF">DVH24_021066</name>
</gene>
<dbReference type="Gene3D" id="3.80.10.10">
    <property type="entry name" value="Ribonuclease Inhibitor"/>
    <property type="match status" value="1"/>
</dbReference>
<accession>A0A498JDY9</accession>
<dbReference type="Pfam" id="PF00560">
    <property type="entry name" value="LRR_1"/>
    <property type="match status" value="2"/>
</dbReference>
<evidence type="ECO:0000256" key="4">
    <source>
        <dbReference type="ARBA" id="ARBA00022989"/>
    </source>
</evidence>
<dbReference type="SUPFAM" id="SSF52058">
    <property type="entry name" value="L domain-like"/>
    <property type="match status" value="1"/>
</dbReference>
<dbReference type="EMBL" id="RDQH01000334">
    <property type="protein sequence ID" value="RXH92043.1"/>
    <property type="molecule type" value="Genomic_DNA"/>
</dbReference>
<evidence type="ECO:0000256" key="7">
    <source>
        <dbReference type="ARBA" id="ARBA00023180"/>
    </source>
</evidence>
<evidence type="ECO:0000313" key="10">
    <source>
        <dbReference type="Proteomes" id="UP000290289"/>
    </source>
</evidence>
<evidence type="ECO:0000256" key="2">
    <source>
        <dbReference type="ARBA" id="ARBA00022692"/>
    </source>
</evidence>
<dbReference type="AlphaFoldDB" id="A0A498JDY9"/>
<evidence type="ECO:0000256" key="8">
    <source>
        <dbReference type="SAM" id="Phobius"/>
    </source>
</evidence>
<keyword evidence="3" id="KW-0732">Signal</keyword>
<dbReference type="PANTHER" id="PTHR48063">
    <property type="entry name" value="LRR RECEPTOR-LIKE KINASE"/>
    <property type="match status" value="1"/>
</dbReference>
<evidence type="ECO:0008006" key="11">
    <source>
        <dbReference type="Google" id="ProtNLM"/>
    </source>
</evidence>
<name>A0A498JDY9_MALDO</name>
<dbReference type="STRING" id="3750.A0A498JDY9"/>
<comment type="subcellular location">
    <subcellularLocation>
        <location evidence="1">Membrane</location>
        <topology evidence="1">Single-pass type I membrane protein</topology>
    </subcellularLocation>
</comment>
<comment type="caution">
    <text evidence="9">The sequence shown here is derived from an EMBL/GenBank/DDBJ whole genome shotgun (WGS) entry which is preliminary data.</text>
</comment>
<sequence length="345" mass="38605">METLVLSENNFHVEISSSIGNLTALVNLDTSDNQLDGKIPSDYTSASELEILMSEPSSAYSKEFHSDPNKETLIPTWIGKSLPNLGVLSLRLNMLHGNIPHELCSLRNLQILDLADNNLSGAIPKCFKNFTTMANFSNLGCSPLDHMLLVMLLSRKTTVQQNTYFGDKLGPFKQLHIRRDTRRVDQVGNIPSKIGDMRWLESLVFLRNKLIGQISPSMSKLTFLSNLNLSYNYLTRQIPESTQLQSIDRSSFFGNKLCGHPQEKCSIKHVGSPVSLGNQREGIACLLEDGWFDLSLGLGFAFGFWSVLATLLLNMPWSTGFSRFQNNIVSKLYAIIQEKTISIRT</sequence>
<evidence type="ECO:0000256" key="3">
    <source>
        <dbReference type="ARBA" id="ARBA00022729"/>
    </source>
</evidence>
<dbReference type="Proteomes" id="UP000290289">
    <property type="component" value="Chromosome 8"/>
</dbReference>
<keyword evidence="2 8" id="KW-0812">Transmembrane</keyword>
<dbReference type="InterPro" id="IPR046956">
    <property type="entry name" value="RLP23-like"/>
</dbReference>
<dbReference type="InterPro" id="IPR001611">
    <property type="entry name" value="Leu-rich_rpt"/>
</dbReference>